<dbReference type="SUPFAM" id="SSF56300">
    <property type="entry name" value="Metallo-dependent phosphatases"/>
    <property type="match status" value="1"/>
</dbReference>
<sequence>MRVGSLLRLLVAAAVFVEGARNVSQSSDDGEGSVSQPSDDGNVSQSSDEGDENFNQESNDSHLAGPSENTQLAAAGSLHSLKGILLLLKSVAAIGEQEFLGALQSICKAGRSEHEHPEVCDGYMKSQYKAIIRVVRQARLYEPTSKIFCNAVFGLCPIPRAKQFVPSVQKPREYSRPETSGKTLLKVVHFSDMNIDPHYTVGASTDCNRPICCRSYDEDDAPGVTMNPAGIFGHHNCDTPVSLEKSMYDAIHRLVPDVAFTLFTGNIMHHAAWNTTKKANAVHLRAAMGRMDDNLDVVYGTVGNLDSSPANLYPSSRYSKGIKPKARSSKWVYELFEPWWTKWAGNLAIMDTRTRGAYWARFMAGHGRQFKLKSSRLKVIALNTNHYYRYNFDSLREPMEKDPSKQWDWLAYHLDTAEADGERVWITGHSSFGHVDTLHDSSWTFNKIVNRYSHLIGGMFFGHTLQDHFELHYRDYDNRNHTNARAVSYMAPSLTPLSGMPSFRVYHVDMDTWGIIDVVQYVADMEDPGWATEGPKWKKYYSAQEIYGPLVPGFKTDGPFPHELSPAFWHNVTEVLQRNETAFDEYIARKTQGWNVKECRGKCRDDEICRLRAGRASNNCYDVGHVPPKQQLKRDGGGAAEERDGLSFAATVLRGLATDKATLRKLKGLSNKLGASINATTFSAERGWF</sequence>
<feature type="region of interest" description="Disordered" evidence="3">
    <location>
        <begin position="22"/>
        <end position="67"/>
    </location>
</feature>
<keyword evidence="1" id="KW-0378">Hydrolase</keyword>
<feature type="compositionally biased region" description="Polar residues" evidence="3">
    <location>
        <begin position="22"/>
        <end position="47"/>
    </location>
</feature>
<evidence type="ECO:0000313" key="5">
    <source>
        <dbReference type="EMBL" id="OAA72256.1"/>
    </source>
</evidence>
<evidence type="ECO:0000313" key="6">
    <source>
        <dbReference type="Proteomes" id="UP000076744"/>
    </source>
</evidence>
<dbReference type="GeneID" id="30017621"/>
<dbReference type="PANTHER" id="PTHR10340">
    <property type="entry name" value="SPHINGOMYELIN PHOSPHODIESTERASE"/>
    <property type="match status" value="1"/>
</dbReference>
<dbReference type="InterPro" id="IPR029052">
    <property type="entry name" value="Metallo-depent_PP-like"/>
</dbReference>
<evidence type="ECO:0000256" key="3">
    <source>
        <dbReference type="SAM" id="MobiDB-lite"/>
    </source>
</evidence>
<evidence type="ECO:0008006" key="7">
    <source>
        <dbReference type="Google" id="ProtNLM"/>
    </source>
</evidence>
<accession>A0A168D7G3</accession>
<dbReference type="PANTHER" id="PTHR10340:SF34">
    <property type="entry name" value="SPHINGOMYELIN PHOSPHODIESTERASE"/>
    <property type="match status" value="1"/>
</dbReference>
<name>A0A168D7G3_CORFA</name>
<dbReference type="CDD" id="cd00842">
    <property type="entry name" value="MPP_ASMase"/>
    <property type="match status" value="1"/>
</dbReference>
<evidence type="ECO:0000256" key="2">
    <source>
        <dbReference type="ARBA" id="ARBA00023180"/>
    </source>
</evidence>
<organism evidence="5 6">
    <name type="scientific">Cordyceps fumosorosea (strain ARSEF 2679)</name>
    <name type="common">Isaria fumosorosea</name>
    <dbReference type="NCBI Taxonomy" id="1081104"/>
    <lineage>
        <taxon>Eukaryota</taxon>
        <taxon>Fungi</taxon>
        <taxon>Dikarya</taxon>
        <taxon>Ascomycota</taxon>
        <taxon>Pezizomycotina</taxon>
        <taxon>Sordariomycetes</taxon>
        <taxon>Hypocreomycetidae</taxon>
        <taxon>Hypocreales</taxon>
        <taxon>Cordycipitaceae</taxon>
        <taxon>Cordyceps</taxon>
    </lineage>
</organism>
<reference evidence="5 6" key="1">
    <citation type="journal article" date="2016" name="Genome Biol. Evol.">
        <title>Divergent and convergent evolution of fungal pathogenicity.</title>
        <authorList>
            <person name="Shang Y."/>
            <person name="Xiao G."/>
            <person name="Zheng P."/>
            <person name="Cen K."/>
            <person name="Zhan S."/>
            <person name="Wang C."/>
        </authorList>
    </citation>
    <scope>NUCLEOTIDE SEQUENCE [LARGE SCALE GENOMIC DNA]</scope>
    <source>
        <strain evidence="5 6">ARSEF 2679</strain>
    </source>
</reference>
<dbReference type="GO" id="GO:0008081">
    <property type="term" value="F:phosphoric diester hydrolase activity"/>
    <property type="evidence" value="ECO:0007669"/>
    <property type="project" value="TreeGrafter"/>
</dbReference>
<dbReference type="InterPro" id="IPR041805">
    <property type="entry name" value="ASMase/PPN1_MPP"/>
</dbReference>
<protein>
    <recommendedName>
        <fullName evidence="7">Sphingomyelin phosphodiesterase</fullName>
    </recommendedName>
</protein>
<dbReference type="STRING" id="1081104.A0A168D7G3"/>
<comment type="caution">
    <text evidence="5">The sequence shown here is derived from an EMBL/GenBank/DDBJ whole genome shotgun (WGS) entry which is preliminary data.</text>
</comment>
<evidence type="ECO:0000256" key="1">
    <source>
        <dbReference type="ARBA" id="ARBA00022801"/>
    </source>
</evidence>
<dbReference type="AlphaFoldDB" id="A0A168D7G3"/>
<keyword evidence="6" id="KW-1185">Reference proteome</keyword>
<proteinExistence type="predicted"/>
<dbReference type="Proteomes" id="UP000076744">
    <property type="component" value="Unassembled WGS sequence"/>
</dbReference>
<keyword evidence="4" id="KW-0732">Signal</keyword>
<feature type="chain" id="PRO_5007896168" description="Sphingomyelin phosphodiesterase" evidence="4">
    <location>
        <begin position="20"/>
        <end position="689"/>
    </location>
</feature>
<evidence type="ECO:0000256" key="4">
    <source>
        <dbReference type="SAM" id="SignalP"/>
    </source>
</evidence>
<dbReference type="RefSeq" id="XP_018707702.1">
    <property type="nucleotide sequence ID" value="XM_018844936.1"/>
</dbReference>
<feature type="signal peptide" evidence="4">
    <location>
        <begin position="1"/>
        <end position="19"/>
    </location>
</feature>
<keyword evidence="2" id="KW-0325">Glycoprotein</keyword>
<dbReference type="EMBL" id="AZHB01000002">
    <property type="protein sequence ID" value="OAA72256.1"/>
    <property type="molecule type" value="Genomic_DNA"/>
</dbReference>
<dbReference type="OrthoDB" id="282973at2759"/>
<gene>
    <name evidence="5" type="ORF">ISF_01329</name>
</gene>